<evidence type="ECO:0000256" key="6">
    <source>
        <dbReference type="ARBA" id="ARBA00012448"/>
    </source>
</evidence>
<evidence type="ECO:0000256" key="3">
    <source>
        <dbReference type="ARBA" id="ARBA00004752"/>
    </source>
</evidence>
<feature type="domain" description="Glycosyl transferase family 51" evidence="31">
    <location>
        <begin position="59"/>
        <end position="233"/>
    </location>
</feature>
<protein>
    <recommendedName>
        <fullName evidence="7">Penicillin-binding protein 1A</fullName>
        <ecNumber evidence="25">2.4.99.28</ecNumber>
        <ecNumber evidence="6">3.4.16.4</ecNumber>
    </recommendedName>
</protein>
<dbReference type="EC" id="3.4.16.4" evidence="6"/>
<dbReference type="InterPro" id="IPR023346">
    <property type="entry name" value="Lysozyme-like_dom_sf"/>
</dbReference>
<evidence type="ECO:0000256" key="19">
    <source>
        <dbReference type="ARBA" id="ARBA00022989"/>
    </source>
</evidence>
<dbReference type="GO" id="GO:0071555">
    <property type="term" value="P:cell wall organization"/>
    <property type="evidence" value="ECO:0007669"/>
    <property type="project" value="UniProtKB-KW"/>
</dbReference>
<dbReference type="STRING" id="1123510.GCA_000620025_01543"/>
<evidence type="ECO:0000256" key="29">
    <source>
        <dbReference type="SAM" id="Phobius"/>
    </source>
</evidence>
<dbReference type="InterPro" id="IPR031376">
    <property type="entry name" value="PCB_OB"/>
</dbReference>
<evidence type="ECO:0000256" key="13">
    <source>
        <dbReference type="ARBA" id="ARBA00022679"/>
    </source>
</evidence>
<dbReference type="GO" id="GO:0046677">
    <property type="term" value="P:response to antibiotic"/>
    <property type="evidence" value="ECO:0007669"/>
    <property type="project" value="UniProtKB-KW"/>
</dbReference>
<reference evidence="33 34" key="1">
    <citation type="submission" date="2018-09" db="EMBL/GenBank/DDBJ databases">
        <title>Zymobacter palmae IAM14233 (=T109) whole genome analysis.</title>
        <authorList>
            <person name="Yanase H."/>
        </authorList>
    </citation>
    <scope>NUCLEOTIDE SEQUENCE [LARGE SCALE GENOMIC DNA]</scope>
    <source>
        <strain evidence="33 34">IAM14233</strain>
    </source>
</reference>
<evidence type="ECO:0000256" key="2">
    <source>
        <dbReference type="ARBA" id="ARBA00004249"/>
    </source>
</evidence>
<evidence type="ECO:0000256" key="1">
    <source>
        <dbReference type="ARBA" id="ARBA00002624"/>
    </source>
</evidence>
<evidence type="ECO:0000256" key="22">
    <source>
        <dbReference type="ARBA" id="ARBA00023268"/>
    </source>
</evidence>
<evidence type="ECO:0000256" key="27">
    <source>
        <dbReference type="ARBA" id="ARBA00060592"/>
    </source>
</evidence>
<dbReference type="EC" id="2.4.99.28" evidence="25"/>
<keyword evidence="23" id="KW-0961">Cell wall biogenesis/degradation</keyword>
<feature type="region of interest" description="Disordered" evidence="28">
    <location>
        <begin position="814"/>
        <end position="835"/>
    </location>
</feature>
<evidence type="ECO:0000256" key="26">
    <source>
        <dbReference type="ARBA" id="ARBA00049902"/>
    </source>
</evidence>
<evidence type="ECO:0000256" key="24">
    <source>
        <dbReference type="ARBA" id="ARBA00034000"/>
    </source>
</evidence>
<dbReference type="Pfam" id="PF00912">
    <property type="entry name" value="Transgly"/>
    <property type="match status" value="1"/>
</dbReference>
<evidence type="ECO:0000256" key="4">
    <source>
        <dbReference type="ARBA" id="ARBA00007090"/>
    </source>
</evidence>
<comment type="subcellular location">
    <subcellularLocation>
        <location evidence="2">Cell inner membrane</location>
        <topology evidence="2">Single-pass type II membrane protein</topology>
    </subcellularLocation>
</comment>
<keyword evidence="8" id="KW-1003">Cell membrane</keyword>
<dbReference type="Pfam" id="PF00905">
    <property type="entry name" value="Transpeptidase"/>
    <property type="match status" value="1"/>
</dbReference>
<evidence type="ECO:0000256" key="12">
    <source>
        <dbReference type="ARBA" id="ARBA00022676"/>
    </source>
</evidence>
<dbReference type="UniPathway" id="UPA00219"/>
<dbReference type="PANTHER" id="PTHR32282">
    <property type="entry name" value="BINDING PROTEIN TRANSPEPTIDASE, PUTATIVE-RELATED"/>
    <property type="match status" value="1"/>
</dbReference>
<dbReference type="NCBIfam" id="TIGR02074">
    <property type="entry name" value="PBP_1a_fam"/>
    <property type="match status" value="1"/>
</dbReference>
<comment type="similarity">
    <text evidence="4">In the C-terminal section; belongs to the transpeptidase family.</text>
</comment>
<dbReference type="InterPro" id="IPR012338">
    <property type="entry name" value="Beta-lactam/transpept-like"/>
</dbReference>
<comment type="catalytic activity">
    <reaction evidence="26">
        <text>[GlcNAc-(1-&gt;4)-Mur2Ac(oyl-L-Ala-gamma-D-Glu-L-Lys-D-Ala-D-Ala)](n)-di-trans,octa-cis-undecaprenyl diphosphate + beta-D-GlcNAc-(1-&gt;4)-Mur2Ac(oyl-L-Ala-gamma-D-Glu-L-Lys-D-Ala-D-Ala)-di-trans,octa-cis-undecaprenyl diphosphate = [GlcNAc-(1-&gt;4)-Mur2Ac(oyl-L-Ala-gamma-D-Glu-L-Lys-D-Ala-D-Ala)](n+1)-di-trans,octa-cis-undecaprenyl diphosphate + di-trans,octa-cis-undecaprenyl diphosphate + H(+)</text>
        <dbReference type="Rhea" id="RHEA:23708"/>
        <dbReference type="Rhea" id="RHEA-COMP:9602"/>
        <dbReference type="Rhea" id="RHEA-COMP:9603"/>
        <dbReference type="ChEBI" id="CHEBI:15378"/>
        <dbReference type="ChEBI" id="CHEBI:58405"/>
        <dbReference type="ChEBI" id="CHEBI:60033"/>
        <dbReference type="ChEBI" id="CHEBI:78435"/>
        <dbReference type="EC" id="2.4.99.28"/>
    </reaction>
</comment>
<evidence type="ECO:0000256" key="11">
    <source>
        <dbReference type="ARBA" id="ARBA00022670"/>
    </source>
</evidence>
<evidence type="ECO:0000256" key="10">
    <source>
        <dbReference type="ARBA" id="ARBA00022645"/>
    </source>
</evidence>
<comment type="pathway">
    <text evidence="3">Cell wall biogenesis; peptidoglycan biosynthesis.</text>
</comment>
<organism evidence="33 34">
    <name type="scientific">Zymobacter palmae</name>
    <dbReference type="NCBI Taxonomy" id="33074"/>
    <lineage>
        <taxon>Bacteria</taxon>
        <taxon>Pseudomonadati</taxon>
        <taxon>Pseudomonadota</taxon>
        <taxon>Gammaproteobacteria</taxon>
        <taxon>Oceanospirillales</taxon>
        <taxon>Halomonadaceae</taxon>
        <taxon>Zymobacter group</taxon>
        <taxon>Zymobacter</taxon>
    </lineage>
</organism>
<dbReference type="SUPFAM" id="SSF53955">
    <property type="entry name" value="Lysozyme-like"/>
    <property type="match status" value="1"/>
</dbReference>
<feature type="compositionally biased region" description="Polar residues" evidence="28">
    <location>
        <begin position="820"/>
        <end position="835"/>
    </location>
</feature>
<feature type="domain" description="Penicillin-binding protein OB-like" evidence="32">
    <location>
        <begin position="376"/>
        <end position="458"/>
    </location>
</feature>
<keyword evidence="19 29" id="KW-1133">Transmembrane helix</keyword>
<evidence type="ECO:0000259" key="30">
    <source>
        <dbReference type="Pfam" id="PF00905"/>
    </source>
</evidence>
<dbReference type="RefSeq" id="WP_027706227.1">
    <property type="nucleotide sequence ID" value="NZ_AP018933.1"/>
</dbReference>
<keyword evidence="18" id="KW-0573">Peptidoglycan synthesis</keyword>
<dbReference type="GO" id="GO:0030288">
    <property type="term" value="C:outer membrane-bounded periplasmic space"/>
    <property type="evidence" value="ECO:0007669"/>
    <property type="project" value="TreeGrafter"/>
</dbReference>
<comment type="similarity">
    <text evidence="5">In the N-terminal section; belongs to the glycosyltransferase 51 family.</text>
</comment>
<dbReference type="InterPro" id="IPR001264">
    <property type="entry name" value="Glyco_trans_51"/>
</dbReference>
<dbReference type="AlphaFoldDB" id="A0A348HD52"/>
<dbReference type="GO" id="GO:0008360">
    <property type="term" value="P:regulation of cell shape"/>
    <property type="evidence" value="ECO:0007669"/>
    <property type="project" value="UniProtKB-KW"/>
</dbReference>
<evidence type="ECO:0000256" key="7">
    <source>
        <dbReference type="ARBA" id="ARBA00018638"/>
    </source>
</evidence>
<dbReference type="InterPro" id="IPR001460">
    <property type="entry name" value="PCN-bd_Tpept"/>
</dbReference>
<evidence type="ECO:0000256" key="18">
    <source>
        <dbReference type="ARBA" id="ARBA00022984"/>
    </source>
</evidence>
<dbReference type="EMBL" id="AP018933">
    <property type="protein sequence ID" value="BBG29554.1"/>
    <property type="molecule type" value="Genomic_DNA"/>
</dbReference>
<dbReference type="GO" id="GO:0008955">
    <property type="term" value="F:peptidoglycan glycosyltransferase activity"/>
    <property type="evidence" value="ECO:0007669"/>
    <property type="project" value="UniProtKB-EC"/>
</dbReference>
<evidence type="ECO:0000256" key="15">
    <source>
        <dbReference type="ARBA" id="ARBA00022801"/>
    </source>
</evidence>
<keyword evidence="13" id="KW-0808">Transferase</keyword>
<dbReference type="InterPro" id="IPR036950">
    <property type="entry name" value="PBP_transglycosylase"/>
</dbReference>
<evidence type="ECO:0000259" key="31">
    <source>
        <dbReference type="Pfam" id="PF00912"/>
    </source>
</evidence>
<keyword evidence="34" id="KW-1185">Reference proteome</keyword>
<keyword evidence="9" id="KW-0997">Cell inner membrane</keyword>
<dbReference type="OrthoDB" id="9766909at2"/>
<evidence type="ECO:0000256" key="5">
    <source>
        <dbReference type="ARBA" id="ARBA00007739"/>
    </source>
</evidence>
<dbReference type="GO" id="GO:0005886">
    <property type="term" value="C:plasma membrane"/>
    <property type="evidence" value="ECO:0007669"/>
    <property type="project" value="UniProtKB-SubCell"/>
</dbReference>
<dbReference type="SUPFAM" id="SSF56601">
    <property type="entry name" value="beta-lactamase/transpeptidase-like"/>
    <property type="match status" value="1"/>
</dbReference>
<keyword evidence="17" id="KW-0735">Signal-anchor</keyword>
<evidence type="ECO:0000256" key="16">
    <source>
        <dbReference type="ARBA" id="ARBA00022960"/>
    </source>
</evidence>
<dbReference type="KEGG" id="zpl:ZBT109_0778"/>
<name>A0A348HD52_9GAMM</name>
<evidence type="ECO:0000256" key="9">
    <source>
        <dbReference type="ARBA" id="ARBA00022519"/>
    </source>
</evidence>
<keyword evidence="11" id="KW-0645">Protease</keyword>
<comment type="pathway">
    <text evidence="27">Glycan biosynthesis.</text>
</comment>
<dbReference type="GO" id="GO:0009252">
    <property type="term" value="P:peptidoglycan biosynthetic process"/>
    <property type="evidence" value="ECO:0007669"/>
    <property type="project" value="UniProtKB-UniPathway"/>
</dbReference>
<dbReference type="GO" id="GO:0006508">
    <property type="term" value="P:proteolysis"/>
    <property type="evidence" value="ECO:0007669"/>
    <property type="project" value="UniProtKB-KW"/>
</dbReference>
<feature type="domain" description="Penicillin-binding protein transpeptidase" evidence="30">
    <location>
        <begin position="460"/>
        <end position="754"/>
    </location>
</feature>
<dbReference type="InterPro" id="IPR050396">
    <property type="entry name" value="Glycosyltr_51/Transpeptidase"/>
</dbReference>
<evidence type="ECO:0000256" key="21">
    <source>
        <dbReference type="ARBA" id="ARBA00023251"/>
    </source>
</evidence>
<dbReference type="FunFam" id="1.10.3810.10:FF:000003">
    <property type="entry name" value="Penicillin-binding protein 1a"/>
    <property type="match status" value="1"/>
</dbReference>
<keyword evidence="14 29" id="KW-0812">Transmembrane</keyword>
<keyword evidence="10 33" id="KW-0121">Carboxypeptidase</keyword>
<evidence type="ECO:0000313" key="34">
    <source>
        <dbReference type="Proteomes" id="UP000267342"/>
    </source>
</evidence>
<evidence type="ECO:0000256" key="20">
    <source>
        <dbReference type="ARBA" id="ARBA00023136"/>
    </source>
</evidence>
<evidence type="ECO:0000256" key="17">
    <source>
        <dbReference type="ARBA" id="ARBA00022968"/>
    </source>
</evidence>
<evidence type="ECO:0000256" key="25">
    <source>
        <dbReference type="ARBA" id="ARBA00044770"/>
    </source>
</evidence>
<dbReference type="Pfam" id="PF17092">
    <property type="entry name" value="PCB_OB"/>
    <property type="match status" value="1"/>
</dbReference>
<keyword evidence="12" id="KW-0328">Glycosyltransferase</keyword>
<comment type="function">
    <text evidence="1">Cell wall formation. Synthesis of cross-linked peptidoglycan from the lipid intermediates. The enzyme has a penicillin-insensitive transglycosylase N-terminal domain (formation of linear glycan strands) and a penicillin-sensitive transpeptidase C-terminal domain (cross-linking of the peptide subunits).</text>
</comment>
<keyword evidence="21" id="KW-0046">Antibiotic resistance</keyword>
<evidence type="ECO:0000256" key="14">
    <source>
        <dbReference type="ARBA" id="ARBA00022692"/>
    </source>
</evidence>
<feature type="transmembrane region" description="Helical" evidence="29">
    <location>
        <begin position="7"/>
        <end position="33"/>
    </location>
</feature>
<keyword evidence="22" id="KW-0511">Multifunctional enzyme</keyword>
<gene>
    <name evidence="33" type="ORF">ZBT109_0778</name>
</gene>
<keyword evidence="15" id="KW-0378">Hydrolase</keyword>
<evidence type="ECO:0000313" key="33">
    <source>
        <dbReference type="EMBL" id="BBG29554.1"/>
    </source>
</evidence>
<dbReference type="Gene3D" id="1.10.3810.10">
    <property type="entry name" value="Biosynthetic peptidoglycan transglycosylase-like"/>
    <property type="match status" value="1"/>
</dbReference>
<evidence type="ECO:0000256" key="23">
    <source>
        <dbReference type="ARBA" id="ARBA00023316"/>
    </source>
</evidence>
<dbReference type="GO" id="GO:0009002">
    <property type="term" value="F:serine-type D-Ala-D-Ala carboxypeptidase activity"/>
    <property type="evidence" value="ECO:0007669"/>
    <property type="project" value="UniProtKB-EC"/>
</dbReference>
<evidence type="ECO:0000256" key="8">
    <source>
        <dbReference type="ARBA" id="ARBA00022475"/>
    </source>
</evidence>
<evidence type="ECO:0000256" key="28">
    <source>
        <dbReference type="SAM" id="MobiDB-lite"/>
    </source>
</evidence>
<keyword evidence="20 29" id="KW-0472">Membrane</keyword>
<proteinExistence type="inferred from homology"/>
<evidence type="ECO:0000259" key="32">
    <source>
        <dbReference type="Pfam" id="PF17092"/>
    </source>
</evidence>
<dbReference type="Gene3D" id="3.40.710.10">
    <property type="entry name" value="DD-peptidase/beta-lactamase superfamily"/>
    <property type="match status" value="2"/>
</dbReference>
<dbReference type="PANTHER" id="PTHR32282:SF27">
    <property type="entry name" value="PENICILLIN-BINDING PROTEIN 1A"/>
    <property type="match status" value="1"/>
</dbReference>
<sequence>MKSITRIVLTLVSLALSVTAAITLAVVGMVIYFTPSLPDINNLQHYQLSTPLRIYSSDDKLIGEFGEQHRQIVSYDDLPPHLVNAFLAAEDQDFFHHAGVDPKGIGRALAYMAGYGKVRSGGSTITMQVARNYLLTLDQTFSRKIREIMLSLQMERILSKQQIFELYVNKIYLGQGAYGAGAAAQVYFNKPIDQLTLPEAATIAGLPKAPSAFNPVVNPIRSLDRRNWILSRMRQANTITEQQYRDALETPLDVRQAHSDMQLQAPYIAEMARQYAVRHFGEQAYTNGYTIKTTINSAEQEAARQALIDGLVAYDVRHGWRGVEQKGIPKTLVEAQQRASRTSAADEEQAVSADVKQATRRAAERSVARIPGIDGDVSNWMHELNNAANVGPLEPAIVVSADGQQIKALRRNGTLITLSGDDVRWAARARAASPVTGDMIRVLPLKDGGWKLSQVPRIEGAIVVLDPTTGAIRALQGGFSDASSSFNRATQARRQPGSTFKPFIYLAALDQGNMTPATVLNDAPIVESQGGKVWRPENDNRTFQGPTRLRVGLYTSRNMIVIRALNEVGVDKAIDMLVRMGFQRDQMPPGLSLALGSASLTPLEMARGYAEIANGGFKVEPWYIQSVTQNDDPTNLLEQQEGYHLPPVACPNCSTTATTTTLADGKTYPVAERIVDPAAVYMIQDIMRDVIVRGTGQRASVLHRSDLSGKTGTSNDQRDAWFAGFNANLVTTVWVGMDNNSPTGEYGAQAALPIWVQFMGQALKGKPNAIMPPPDNIVRARIDPDSGLRLRDEQPGGISEVFRADNLPQFKEMTIDPELQQKSGSEGTASYDSIF</sequence>
<comment type="catalytic activity">
    <reaction evidence="24">
        <text>Preferential cleavage: (Ac)2-L-Lys-D-Ala-|-D-Ala. Also transpeptidation of peptidyl-alanyl moieties that are N-acyl substituents of D-alanine.</text>
        <dbReference type="EC" id="3.4.16.4"/>
    </reaction>
</comment>
<accession>A0A348HD52</accession>
<keyword evidence="16" id="KW-0133">Cell shape</keyword>
<dbReference type="Proteomes" id="UP000267342">
    <property type="component" value="Chromosome"/>
</dbReference>
<dbReference type="GO" id="GO:0008658">
    <property type="term" value="F:penicillin binding"/>
    <property type="evidence" value="ECO:0007669"/>
    <property type="project" value="InterPro"/>
</dbReference>